<evidence type="ECO:0000256" key="3">
    <source>
        <dbReference type="ARBA" id="ARBA00022694"/>
    </source>
</evidence>
<evidence type="ECO:0000256" key="7">
    <source>
        <dbReference type="ARBA" id="ARBA00022801"/>
    </source>
</evidence>
<dbReference type="PANTHER" id="PTHR46018">
    <property type="entry name" value="ZINC PHOSPHODIESTERASE ELAC PROTEIN 1"/>
    <property type="match status" value="1"/>
</dbReference>
<sequence length="305" mass="34450">MELEFLGTGSGVPSKIRNVSSIALKMLQERDEVWLFDCGEATQHQLLSSTIKPRKISKIFITHMHGDHIFGLPGLLSSRSFQNGTESIQIFGPKGLKKFLETSLETSHTRLKYDIEFVELNEGMIFEDEHLSVSCFTLIHGVPSYGFVIQERDSIGHLLPEKLKEKGIHPGPIYQEIKKQEVTVLPDGTHVHRDEVTGPPIKGRKIVICGDTKPTKDIVQQAKDADVLVHEATFTNKDLQLAEDYNHSSSHEVVRLASLANVSQLLLTHLSSRYNQSDLEQELNQLKSIFHSVQYAYDSFKYEVK</sequence>
<comment type="cofactor">
    <cofactor evidence="10">
        <name>Zn(2+)</name>
        <dbReference type="ChEBI" id="CHEBI:29105"/>
    </cofactor>
    <text evidence="10">Binds 2 Zn(2+) ions.</text>
</comment>
<evidence type="ECO:0000256" key="2">
    <source>
        <dbReference type="ARBA" id="ARBA00012477"/>
    </source>
</evidence>
<dbReference type="RefSeq" id="WP_101330663.1">
    <property type="nucleotide sequence ID" value="NZ_PJNH01000001.1"/>
</dbReference>
<feature type="binding site" evidence="10">
    <location>
        <position position="211"/>
    </location>
    <ligand>
        <name>Zn(2+)</name>
        <dbReference type="ChEBI" id="CHEBI:29105"/>
        <label>1</label>
        <note>catalytic</note>
    </ligand>
</feature>
<dbReference type="Gene3D" id="3.60.15.10">
    <property type="entry name" value="Ribonuclease Z/Hydroxyacylglutathione hydrolase-like"/>
    <property type="match status" value="1"/>
</dbReference>
<dbReference type="NCBIfam" id="TIGR02651">
    <property type="entry name" value="RNase_Z"/>
    <property type="match status" value="1"/>
</dbReference>
<feature type="active site" description="Proton acceptor" evidence="10">
    <location>
        <position position="67"/>
    </location>
</feature>
<dbReference type="EMBL" id="PJNH01000001">
    <property type="protein sequence ID" value="PKR78919.1"/>
    <property type="molecule type" value="Genomic_DNA"/>
</dbReference>
<gene>
    <name evidence="10 11" type="primary">rnz</name>
    <name evidence="11" type="ORF">CEY16_03960</name>
</gene>
<evidence type="ECO:0000256" key="10">
    <source>
        <dbReference type="HAMAP-Rule" id="MF_01818"/>
    </source>
</evidence>
<evidence type="ECO:0000256" key="9">
    <source>
        <dbReference type="ARBA" id="ARBA00057812"/>
    </source>
</evidence>
<comment type="caution">
    <text evidence="11">The sequence shown here is derived from an EMBL/GenBank/DDBJ whole genome shotgun (WGS) entry which is preliminary data.</text>
</comment>
<feature type="binding site" evidence="10">
    <location>
        <position position="140"/>
    </location>
    <ligand>
        <name>Zn(2+)</name>
        <dbReference type="ChEBI" id="CHEBI:29105"/>
        <label>1</label>
        <note>catalytic</note>
    </ligand>
</feature>
<protein>
    <recommendedName>
        <fullName evidence="2 10">Ribonuclease Z</fullName>
        <shortName evidence="10">RNase Z</shortName>
        <ecNumber evidence="2 10">3.1.26.11</ecNumber>
    </recommendedName>
    <alternativeName>
        <fullName evidence="10">tRNA 3 endonuclease</fullName>
    </alternativeName>
    <alternativeName>
        <fullName evidence="10">tRNase Z</fullName>
    </alternativeName>
</protein>
<comment type="subunit">
    <text evidence="1 10">Homodimer.</text>
</comment>
<evidence type="ECO:0000256" key="4">
    <source>
        <dbReference type="ARBA" id="ARBA00022722"/>
    </source>
</evidence>
<dbReference type="OrthoDB" id="9800940at2"/>
<comment type="catalytic activity">
    <reaction evidence="10">
        <text>Endonucleolytic cleavage of RNA, removing extra 3' nucleotides from tRNA precursor, generating 3' termini of tRNAs. A 3'-hydroxy group is left at the tRNA terminus and a 5'-phosphoryl group is left at the trailer molecule.</text>
        <dbReference type="EC" id="3.1.26.11"/>
    </reaction>
</comment>
<dbReference type="InterPro" id="IPR013471">
    <property type="entry name" value="RNase_Z/BN"/>
</dbReference>
<dbReference type="CDD" id="cd07717">
    <property type="entry name" value="RNaseZ_ZiPD-like_MBL-fold"/>
    <property type="match status" value="1"/>
</dbReference>
<dbReference type="GO" id="GO:0042802">
    <property type="term" value="F:identical protein binding"/>
    <property type="evidence" value="ECO:0007669"/>
    <property type="project" value="UniProtKB-ARBA"/>
</dbReference>
<feature type="binding site" evidence="10">
    <location>
        <position position="211"/>
    </location>
    <ligand>
        <name>Zn(2+)</name>
        <dbReference type="ChEBI" id="CHEBI:29105"/>
        <label>2</label>
        <note>catalytic</note>
    </ligand>
</feature>
<comment type="function">
    <text evidence="9 10">Zinc phosphodiesterase, which displays some tRNA 3'-processing endonuclease activity. Probably involved in tRNA maturation, by removing a 3'-trailer from precursor tRNA.</text>
</comment>
<keyword evidence="7 10" id="KW-0378">Hydrolase</keyword>
<dbReference type="GO" id="GO:0008270">
    <property type="term" value="F:zinc ion binding"/>
    <property type="evidence" value="ECO:0007669"/>
    <property type="project" value="UniProtKB-UniRule"/>
</dbReference>
<dbReference type="InterPro" id="IPR036866">
    <property type="entry name" value="RibonucZ/Hydroxyglut_hydro"/>
</dbReference>
<dbReference type="AlphaFoldDB" id="A0A2I0QX83"/>
<dbReference type="SUPFAM" id="SSF56281">
    <property type="entry name" value="Metallo-hydrolase/oxidoreductase"/>
    <property type="match status" value="1"/>
</dbReference>
<feature type="binding site" evidence="10">
    <location>
        <position position="68"/>
    </location>
    <ligand>
        <name>Zn(2+)</name>
        <dbReference type="ChEBI" id="CHEBI:29105"/>
        <label>2</label>
        <note>catalytic</note>
    </ligand>
</feature>
<evidence type="ECO:0000256" key="6">
    <source>
        <dbReference type="ARBA" id="ARBA00022759"/>
    </source>
</evidence>
<feature type="binding site" evidence="10">
    <location>
        <position position="65"/>
    </location>
    <ligand>
        <name>Zn(2+)</name>
        <dbReference type="ChEBI" id="CHEBI:29105"/>
        <label>1</label>
        <note>catalytic</note>
    </ligand>
</feature>
<dbReference type="GO" id="GO:0042781">
    <property type="term" value="F:3'-tRNA processing endoribonuclease activity"/>
    <property type="evidence" value="ECO:0007669"/>
    <property type="project" value="UniProtKB-UniRule"/>
</dbReference>
<dbReference type="Pfam" id="PF23023">
    <property type="entry name" value="Anti-Pycsar_Apyc1"/>
    <property type="match status" value="1"/>
</dbReference>
<evidence type="ECO:0000256" key="8">
    <source>
        <dbReference type="ARBA" id="ARBA00022833"/>
    </source>
</evidence>
<keyword evidence="8 10" id="KW-0862">Zinc</keyword>
<evidence type="ECO:0000256" key="5">
    <source>
        <dbReference type="ARBA" id="ARBA00022723"/>
    </source>
</evidence>
<dbReference type="HAMAP" id="MF_01818">
    <property type="entry name" value="RNase_Z_BN"/>
    <property type="match status" value="1"/>
</dbReference>
<dbReference type="PANTHER" id="PTHR46018:SF2">
    <property type="entry name" value="ZINC PHOSPHODIESTERASE ELAC PROTEIN 1"/>
    <property type="match status" value="1"/>
</dbReference>
<accession>A0A2I0QX83</accession>
<keyword evidence="12" id="KW-1185">Reference proteome</keyword>
<dbReference type="FunFam" id="3.60.15.10:FF:000002">
    <property type="entry name" value="Ribonuclease Z"/>
    <property type="match status" value="1"/>
</dbReference>
<reference evidence="11 12" key="1">
    <citation type="submission" date="2017-06" db="EMBL/GenBank/DDBJ databases">
        <title>the draft geome sequence of Illustriluteabacillus marina B3227.</title>
        <authorList>
            <person name="He R.-H."/>
            <person name="Du Z.-J."/>
        </authorList>
    </citation>
    <scope>NUCLEOTIDE SEQUENCE [LARGE SCALE GENOMIC DNA]</scope>
    <source>
        <strain evidence="11 12">B3227</strain>
    </source>
</reference>
<dbReference type="Proteomes" id="UP000243524">
    <property type="component" value="Unassembled WGS sequence"/>
</dbReference>
<proteinExistence type="inferred from homology"/>
<evidence type="ECO:0000256" key="1">
    <source>
        <dbReference type="ARBA" id="ARBA00011738"/>
    </source>
</evidence>
<feature type="binding site" evidence="10">
    <location>
        <position position="67"/>
    </location>
    <ligand>
        <name>Zn(2+)</name>
        <dbReference type="ChEBI" id="CHEBI:29105"/>
        <label>2</label>
        <note>catalytic</note>
    </ligand>
</feature>
<name>A0A2I0QX83_9BACI</name>
<dbReference type="EC" id="3.1.26.11" evidence="2 10"/>
<keyword evidence="4 10" id="KW-0540">Nuclease</keyword>
<evidence type="ECO:0000313" key="12">
    <source>
        <dbReference type="Proteomes" id="UP000243524"/>
    </source>
</evidence>
<feature type="binding site" evidence="10">
    <location>
        <position position="269"/>
    </location>
    <ligand>
        <name>Zn(2+)</name>
        <dbReference type="ChEBI" id="CHEBI:29105"/>
        <label>2</label>
        <note>catalytic</note>
    </ligand>
</feature>
<comment type="similarity">
    <text evidence="10">Belongs to the RNase Z family.</text>
</comment>
<keyword evidence="6 10" id="KW-0255">Endonuclease</keyword>
<evidence type="ECO:0000313" key="11">
    <source>
        <dbReference type="EMBL" id="PKR78919.1"/>
    </source>
</evidence>
<keyword evidence="3 10" id="KW-0819">tRNA processing</keyword>
<keyword evidence="5 10" id="KW-0479">Metal-binding</keyword>
<dbReference type="NCBIfam" id="NF000801">
    <property type="entry name" value="PRK00055.1-3"/>
    <property type="match status" value="1"/>
</dbReference>
<organism evidence="11 12">
    <name type="scientific">Halalkalibacillus sediminis</name>
    <dbReference type="NCBI Taxonomy" id="2018042"/>
    <lineage>
        <taxon>Bacteria</taxon>
        <taxon>Bacillati</taxon>
        <taxon>Bacillota</taxon>
        <taxon>Bacilli</taxon>
        <taxon>Bacillales</taxon>
        <taxon>Bacillaceae</taxon>
        <taxon>Halalkalibacillus</taxon>
    </lineage>
</organism>
<feature type="binding site" evidence="10">
    <location>
        <position position="63"/>
    </location>
    <ligand>
        <name>Zn(2+)</name>
        <dbReference type="ChEBI" id="CHEBI:29105"/>
        <label>1</label>
        <note>catalytic</note>
    </ligand>
</feature>